<dbReference type="AlphaFoldDB" id="A0A2T3N7H4"/>
<dbReference type="RefSeq" id="WP_036829155.1">
    <property type="nucleotide sequence ID" value="NZ_JGVO01001124.1"/>
</dbReference>
<gene>
    <name evidence="1" type="ORF">C9I98_26215</name>
</gene>
<sequence>MKTYSKSQLALIQLEKAIALFFEEQDYVCCITLAGASEEITRKILERDSKKPVAEKLQGWFKDKYPDAPENSNFYAHANRTRNSLKHFDNLNESEVEINEAEAAYWLCRAFMNYEMSHAILTEPLIRFMGWMVENGKNGQLQAIT</sequence>
<accession>A0A2T3N7H4</accession>
<comment type="caution">
    <text evidence="1">The sequence shown here is derived from an EMBL/GenBank/DDBJ whole genome shotgun (WGS) entry which is preliminary data.</text>
</comment>
<dbReference type="EMBL" id="PYMA01000037">
    <property type="protein sequence ID" value="PSW08903.1"/>
    <property type="molecule type" value="Genomic_DNA"/>
</dbReference>
<evidence type="ECO:0000313" key="2">
    <source>
        <dbReference type="Proteomes" id="UP000241771"/>
    </source>
</evidence>
<dbReference type="Proteomes" id="UP000241771">
    <property type="component" value="Unassembled WGS sequence"/>
</dbReference>
<name>A0A2T3N7H4_9GAMM</name>
<proteinExistence type="predicted"/>
<keyword evidence="2" id="KW-1185">Reference proteome</keyword>
<evidence type="ECO:0008006" key="3">
    <source>
        <dbReference type="Google" id="ProtNLM"/>
    </source>
</evidence>
<protein>
    <recommendedName>
        <fullName evidence="3">DUF4145 domain-containing protein</fullName>
    </recommendedName>
</protein>
<reference evidence="1 2" key="1">
    <citation type="submission" date="2018-01" db="EMBL/GenBank/DDBJ databases">
        <title>Whole genome sequencing of Histamine producing bacteria.</title>
        <authorList>
            <person name="Butler K."/>
        </authorList>
    </citation>
    <scope>NUCLEOTIDE SEQUENCE [LARGE SCALE GENOMIC DNA]</scope>
    <source>
        <strain evidence="1 2">DSM 100436</strain>
    </source>
</reference>
<organism evidence="1 2">
    <name type="scientific">Photobacterium sanctipauli</name>
    <dbReference type="NCBI Taxonomy" id="1342794"/>
    <lineage>
        <taxon>Bacteria</taxon>
        <taxon>Pseudomonadati</taxon>
        <taxon>Pseudomonadota</taxon>
        <taxon>Gammaproteobacteria</taxon>
        <taxon>Vibrionales</taxon>
        <taxon>Vibrionaceae</taxon>
        <taxon>Photobacterium</taxon>
    </lineage>
</organism>
<dbReference type="OrthoDB" id="7067708at2"/>
<evidence type="ECO:0000313" key="1">
    <source>
        <dbReference type="EMBL" id="PSW08903.1"/>
    </source>
</evidence>